<feature type="domain" description="DUF4352" evidence="3">
    <location>
        <begin position="78"/>
        <end position="165"/>
    </location>
</feature>
<dbReference type="KEGG" id="aba:Acid345_2390"/>
<feature type="region of interest" description="Disordered" evidence="1">
    <location>
        <begin position="1"/>
        <end position="21"/>
    </location>
</feature>
<evidence type="ECO:0000256" key="1">
    <source>
        <dbReference type="SAM" id="MobiDB-lite"/>
    </source>
</evidence>
<protein>
    <recommendedName>
        <fullName evidence="3">DUF4352 domain-containing protein</fullName>
    </recommendedName>
</protein>
<dbReference type="RefSeq" id="WP_011523192.1">
    <property type="nucleotide sequence ID" value="NC_008009.1"/>
</dbReference>
<name>Q1IP09_KORVE</name>
<keyword evidence="2" id="KW-0472">Membrane</keyword>
<keyword evidence="2" id="KW-0812">Transmembrane</keyword>
<evidence type="ECO:0000259" key="3">
    <source>
        <dbReference type="Pfam" id="PF11611"/>
    </source>
</evidence>
<sequence length="192" mass="20580">MPETNSATSKAQEPEYDAGHVPMTEEMDDAKHRLPPMAPVLIALAVIALVIGIAAYLFRAKPLANGTIKDVVAVELNTHDTSFVAINVRLNNISSDTLYIKAIKAEIVTPSGSFVDDAASATDYPRYLAAYPDLKSAVGEPLKVETKIAPGTSAEGSVLVTFPVTKEVFDKNTGLTVTIIPYDHPSINITKR</sequence>
<keyword evidence="5" id="KW-1185">Reference proteome</keyword>
<dbReference type="eggNOG" id="ENOG50338D5">
    <property type="taxonomic scope" value="Bacteria"/>
</dbReference>
<reference evidence="4 5" key="1">
    <citation type="journal article" date="2009" name="Appl. Environ. Microbiol.">
        <title>Three genomes from the phylum Acidobacteria provide insight into the lifestyles of these microorganisms in soils.</title>
        <authorList>
            <person name="Ward N.L."/>
            <person name="Challacombe J.F."/>
            <person name="Janssen P.H."/>
            <person name="Henrissat B."/>
            <person name="Coutinho P.M."/>
            <person name="Wu M."/>
            <person name="Xie G."/>
            <person name="Haft D.H."/>
            <person name="Sait M."/>
            <person name="Badger J."/>
            <person name="Barabote R.D."/>
            <person name="Bradley B."/>
            <person name="Brettin T.S."/>
            <person name="Brinkac L.M."/>
            <person name="Bruce D."/>
            <person name="Creasy T."/>
            <person name="Daugherty S.C."/>
            <person name="Davidsen T.M."/>
            <person name="DeBoy R.T."/>
            <person name="Detter J.C."/>
            <person name="Dodson R.J."/>
            <person name="Durkin A.S."/>
            <person name="Ganapathy A."/>
            <person name="Gwinn-Giglio M."/>
            <person name="Han C.S."/>
            <person name="Khouri H."/>
            <person name="Kiss H."/>
            <person name="Kothari S.P."/>
            <person name="Madupu R."/>
            <person name="Nelson K.E."/>
            <person name="Nelson W.C."/>
            <person name="Paulsen I."/>
            <person name="Penn K."/>
            <person name="Ren Q."/>
            <person name="Rosovitz M.J."/>
            <person name="Selengut J.D."/>
            <person name="Shrivastava S."/>
            <person name="Sullivan S.A."/>
            <person name="Tapia R."/>
            <person name="Thompson L.S."/>
            <person name="Watkins K.L."/>
            <person name="Yang Q."/>
            <person name="Yu C."/>
            <person name="Zafar N."/>
            <person name="Zhou L."/>
            <person name="Kuske C.R."/>
        </authorList>
    </citation>
    <scope>NUCLEOTIDE SEQUENCE [LARGE SCALE GENOMIC DNA]</scope>
    <source>
        <strain evidence="4 5">Ellin345</strain>
    </source>
</reference>
<dbReference type="HOGENOM" id="CLU_1413525_0_0_0"/>
<dbReference type="InterPro" id="IPR029051">
    <property type="entry name" value="DUF4352"/>
</dbReference>
<feature type="compositionally biased region" description="Polar residues" evidence="1">
    <location>
        <begin position="1"/>
        <end position="11"/>
    </location>
</feature>
<evidence type="ECO:0000256" key="2">
    <source>
        <dbReference type="SAM" id="Phobius"/>
    </source>
</evidence>
<dbReference type="AlphaFoldDB" id="Q1IP09"/>
<evidence type="ECO:0000313" key="4">
    <source>
        <dbReference type="EMBL" id="ABF41391.1"/>
    </source>
</evidence>
<gene>
    <name evidence="4" type="ordered locus">Acid345_2390</name>
</gene>
<dbReference type="Proteomes" id="UP000002432">
    <property type="component" value="Chromosome"/>
</dbReference>
<proteinExistence type="predicted"/>
<dbReference type="EnsemblBacteria" id="ABF41391">
    <property type="protein sequence ID" value="ABF41391"/>
    <property type="gene ID" value="Acid345_2390"/>
</dbReference>
<evidence type="ECO:0000313" key="5">
    <source>
        <dbReference type="Proteomes" id="UP000002432"/>
    </source>
</evidence>
<dbReference type="OrthoDB" id="119094at2"/>
<keyword evidence="2" id="KW-1133">Transmembrane helix</keyword>
<accession>Q1IP09</accession>
<organism evidence="4 5">
    <name type="scientific">Koribacter versatilis (strain Ellin345)</name>
    <dbReference type="NCBI Taxonomy" id="204669"/>
    <lineage>
        <taxon>Bacteria</taxon>
        <taxon>Pseudomonadati</taxon>
        <taxon>Acidobacteriota</taxon>
        <taxon>Terriglobia</taxon>
        <taxon>Terriglobales</taxon>
        <taxon>Candidatus Korobacteraceae</taxon>
        <taxon>Candidatus Korobacter</taxon>
    </lineage>
</organism>
<feature type="transmembrane region" description="Helical" evidence="2">
    <location>
        <begin position="37"/>
        <end position="58"/>
    </location>
</feature>
<dbReference type="EMBL" id="CP000360">
    <property type="protein sequence ID" value="ABF41391.1"/>
    <property type="molecule type" value="Genomic_DNA"/>
</dbReference>
<dbReference type="Pfam" id="PF11611">
    <property type="entry name" value="DUF4352"/>
    <property type="match status" value="1"/>
</dbReference>